<dbReference type="EMBL" id="JH413825">
    <property type="protein sequence ID" value="EHL30759.1"/>
    <property type="molecule type" value="Genomic_DNA"/>
</dbReference>
<evidence type="ECO:0000313" key="1">
    <source>
        <dbReference type="EMBL" id="EHL30759.1"/>
    </source>
</evidence>
<dbReference type="AlphaFoldDB" id="G9EPQ7"/>
<dbReference type="InParanoid" id="G9EPQ7"/>
<evidence type="ECO:0000313" key="2">
    <source>
        <dbReference type="Proteomes" id="UP000002770"/>
    </source>
</evidence>
<keyword evidence="2" id="KW-1185">Reference proteome</keyword>
<accession>G9EPQ7</accession>
<organism evidence="1 2">
    <name type="scientific">Legionella drancourtii LLAP12</name>
    <dbReference type="NCBI Taxonomy" id="658187"/>
    <lineage>
        <taxon>Bacteria</taxon>
        <taxon>Pseudomonadati</taxon>
        <taxon>Pseudomonadota</taxon>
        <taxon>Gammaproteobacteria</taxon>
        <taxon>Legionellales</taxon>
        <taxon>Legionellaceae</taxon>
        <taxon>Legionella</taxon>
    </lineage>
</organism>
<sequence length="40" mass="4540">MRLIKGKTAQKRYYDDNLKGFSIRVTSAGAKAFFVEKFGP</sequence>
<dbReference type="Proteomes" id="UP000002770">
    <property type="component" value="Unassembled WGS sequence"/>
</dbReference>
<name>G9EPQ7_9GAMM</name>
<evidence type="ECO:0008006" key="3">
    <source>
        <dbReference type="Google" id="ProtNLM"/>
    </source>
</evidence>
<gene>
    <name evidence="1" type="ORF">LDG_7245</name>
</gene>
<dbReference type="eggNOG" id="COG0582">
    <property type="taxonomic scope" value="Bacteria"/>
</dbReference>
<dbReference type="HOGENOM" id="CLU_3291764_0_0_6"/>
<proteinExistence type="predicted"/>
<protein>
    <recommendedName>
        <fullName evidence="3">Integrase DNA-binding domain-containing protein</fullName>
    </recommendedName>
</protein>
<reference evidence="1 2" key="1">
    <citation type="journal article" date="2011" name="BMC Genomics">
        <title>Insight into cross-talk between intra-amoebal pathogens.</title>
        <authorList>
            <person name="Gimenez G."/>
            <person name="Bertelli C."/>
            <person name="Moliner C."/>
            <person name="Robert C."/>
            <person name="Raoult D."/>
            <person name="Fournier P.E."/>
            <person name="Greub G."/>
        </authorList>
    </citation>
    <scope>NUCLEOTIDE SEQUENCE [LARGE SCALE GENOMIC DNA]</scope>
    <source>
        <strain evidence="1 2">LLAP12</strain>
    </source>
</reference>